<feature type="domain" description="CBM1" evidence="11">
    <location>
        <begin position="18"/>
        <end position="54"/>
    </location>
</feature>
<keyword evidence="5" id="KW-0964">Secreted</keyword>
<dbReference type="InterPro" id="IPR017853">
    <property type="entry name" value="GH"/>
</dbReference>
<comment type="subcellular location">
    <subcellularLocation>
        <location evidence="2">Secreted</location>
    </subcellularLocation>
</comment>
<dbReference type="GO" id="GO:0046355">
    <property type="term" value="P:mannan catabolic process"/>
    <property type="evidence" value="ECO:0007669"/>
    <property type="project" value="UniProtKB-ARBA"/>
</dbReference>
<evidence type="ECO:0000256" key="10">
    <source>
        <dbReference type="SAM" id="SignalP"/>
    </source>
</evidence>
<evidence type="ECO:0000313" key="12">
    <source>
        <dbReference type="EMBL" id="RDW89693.1"/>
    </source>
</evidence>
<comment type="caution">
    <text evidence="12">The sequence shown here is derived from an EMBL/GenBank/DDBJ whole genome shotgun (WGS) entry which is preliminary data.</text>
</comment>
<dbReference type="SUPFAM" id="SSF57180">
    <property type="entry name" value="Cellulose-binding domain"/>
    <property type="match status" value="1"/>
</dbReference>
<proteinExistence type="inferred from homology"/>
<sequence>MRFSSLLSASAVLAVAAAENAAYAQCGGMNWTGDTTCVTGYYCFQSSEWYSQCVQGTGTSSAASNGTAVATKKACVTSATSTPSMTTKASCSKSASATTSTAATSSAAVAVVSTSASANTSTSSSASTSTSTSTSTSNSSSISGFASTSGSVFNINGETGYFAGTNSYWIGFLTNDSDVDLVMSQLSTSGIKVLRVWGFNDVTTTPTDGTVWFQSFVSGATAPVINTGADGLQRLDVVVKSAEAHGISLIINFVNNWTDYGGMAAYCSYYGLSTTDPSLWYNSTEAQAQYQLYISTVVSRYANSTAVFAWELANEPRCSGCDTSVITNWATTTSAYIKSLDANHMVTMGDEGFGLDTGSDGSYPYTTGPGLNFTANLAIPDIDFGTYHLYPESWGTSASWGNGWIEAHATAAAAIGKPVIAEEYGYSANVTVQSGWQTTVLNTSTAGDMYWQFGTTLSSGKTSDDGNTIYYGSDAYTTMVTDHAAAMNKKVVA</sequence>
<dbReference type="EMBL" id="PDLM01000001">
    <property type="protein sequence ID" value="RDW89693.1"/>
    <property type="molecule type" value="Genomic_DNA"/>
</dbReference>
<dbReference type="PROSITE" id="PS00562">
    <property type="entry name" value="CBM1_1"/>
    <property type="match status" value="1"/>
</dbReference>
<protein>
    <recommendedName>
        <fullName evidence="4">mannan endo-1,4-beta-mannosidase</fullName>
        <ecNumber evidence="4">3.2.1.78</ecNumber>
    </recommendedName>
</protein>
<dbReference type="Pfam" id="PF26410">
    <property type="entry name" value="GH5_mannosidase"/>
    <property type="match status" value="1"/>
</dbReference>
<dbReference type="Pfam" id="PF00734">
    <property type="entry name" value="CBM_1"/>
    <property type="match status" value="1"/>
</dbReference>
<dbReference type="SUPFAM" id="SSF51445">
    <property type="entry name" value="(Trans)glycosidases"/>
    <property type="match status" value="1"/>
</dbReference>
<dbReference type="GO" id="GO:0016985">
    <property type="term" value="F:mannan endo-1,4-beta-mannosidase activity"/>
    <property type="evidence" value="ECO:0007669"/>
    <property type="project" value="UniProtKB-EC"/>
</dbReference>
<dbReference type="GO" id="GO:0030248">
    <property type="term" value="F:cellulose binding"/>
    <property type="evidence" value="ECO:0007669"/>
    <property type="project" value="InterPro"/>
</dbReference>
<dbReference type="PROSITE" id="PS51164">
    <property type="entry name" value="CBM1_2"/>
    <property type="match status" value="1"/>
</dbReference>
<dbReference type="OrthoDB" id="406631at2759"/>
<evidence type="ECO:0000256" key="6">
    <source>
        <dbReference type="ARBA" id="ARBA00022729"/>
    </source>
</evidence>
<feature type="signal peptide" evidence="10">
    <location>
        <begin position="1"/>
        <end position="24"/>
    </location>
</feature>
<evidence type="ECO:0000256" key="5">
    <source>
        <dbReference type="ARBA" id="ARBA00022525"/>
    </source>
</evidence>
<dbReference type="SMART" id="SM00236">
    <property type="entry name" value="fCBD"/>
    <property type="match status" value="1"/>
</dbReference>
<keyword evidence="7" id="KW-0378">Hydrolase</keyword>
<evidence type="ECO:0000256" key="8">
    <source>
        <dbReference type="ARBA" id="ARBA00023295"/>
    </source>
</evidence>
<dbReference type="AlphaFoldDB" id="A0A3D8STQ2"/>
<dbReference type="PANTHER" id="PTHR31451">
    <property type="match status" value="1"/>
</dbReference>
<dbReference type="Gene3D" id="3.20.20.80">
    <property type="entry name" value="Glycosidases"/>
    <property type="match status" value="1"/>
</dbReference>
<evidence type="ECO:0000256" key="1">
    <source>
        <dbReference type="ARBA" id="ARBA00001678"/>
    </source>
</evidence>
<organism evidence="12 13">
    <name type="scientific">Coleophoma cylindrospora</name>
    <dbReference type="NCBI Taxonomy" id="1849047"/>
    <lineage>
        <taxon>Eukaryota</taxon>
        <taxon>Fungi</taxon>
        <taxon>Dikarya</taxon>
        <taxon>Ascomycota</taxon>
        <taxon>Pezizomycotina</taxon>
        <taxon>Leotiomycetes</taxon>
        <taxon>Helotiales</taxon>
        <taxon>Dermateaceae</taxon>
        <taxon>Coleophoma</taxon>
    </lineage>
</organism>
<dbReference type="PANTHER" id="PTHR31451:SF39">
    <property type="entry name" value="MANNAN ENDO-1,4-BETA-MANNOSIDASE 1"/>
    <property type="match status" value="1"/>
</dbReference>
<keyword evidence="6 10" id="KW-0732">Signal</keyword>
<comment type="similarity">
    <text evidence="3">Belongs to the glycosyl hydrolase 5 (cellulase A) family.</text>
</comment>
<evidence type="ECO:0000256" key="9">
    <source>
        <dbReference type="SAM" id="MobiDB-lite"/>
    </source>
</evidence>
<keyword evidence="13" id="KW-1185">Reference proteome</keyword>
<gene>
    <name evidence="12" type="ORF">BP6252_01725</name>
</gene>
<dbReference type="InterPro" id="IPR035971">
    <property type="entry name" value="CBD_sf"/>
</dbReference>
<feature type="chain" id="PRO_5017563988" description="mannan endo-1,4-beta-mannosidase" evidence="10">
    <location>
        <begin position="25"/>
        <end position="493"/>
    </location>
</feature>
<name>A0A3D8STQ2_9HELO</name>
<dbReference type="FunFam" id="3.20.20.80:FF:000076">
    <property type="entry name" value="Mannan endo-1,4-beta-mannosidase A"/>
    <property type="match status" value="1"/>
</dbReference>
<dbReference type="STRING" id="1849047.A0A3D8STQ2"/>
<evidence type="ECO:0000256" key="2">
    <source>
        <dbReference type="ARBA" id="ARBA00004613"/>
    </source>
</evidence>
<feature type="region of interest" description="Disordered" evidence="9">
    <location>
        <begin position="119"/>
        <end position="145"/>
    </location>
</feature>
<dbReference type="InterPro" id="IPR000254">
    <property type="entry name" value="CBD"/>
</dbReference>
<comment type="catalytic activity">
    <reaction evidence="1">
        <text>Random hydrolysis of (1-&gt;4)-beta-D-mannosidic linkages in mannans, galactomannans and glucomannans.</text>
        <dbReference type="EC" id="3.2.1.78"/>
    </reaction>
</comment>
<evidence type="ECO:0000259" key="11">
    <source>
        <dbReference type="PROSITE" id="PS51164"/>
    </source>
</evidence>
<accession>A0A3D8STQ2</accession>
<dbReference type="InterPro" id="IPR001547">
    <property type="entry name" value="Glyco_hydro_5"/>
</dbReference>
<dbReference type="EC" id="3.2.1.78" evidence="4"/>
<evidence type="ECO:0000256" key="4">
    <source>
        <dbReference type="ARBA" id="ARBA00012706"/>
    </source>
</evidence>
<evidence type="ECO:0000256" key="3">
    <source>
        <dbReference type="ARBA" id="ARBA00005641"/>
    </source>
</evidence>
<evidence type="ECO:0000313" key="13">
    <source>
        <dbReference type="Proteomes" id="UP000256645"/>
    </source>
</evidence>
<dbReference type="GO" id="GO:0005576">
    <property type="term" value="C:extracellular region"/>
    <property type="evidence" value="ECO:0007669"/>
    <property type="project" value="UniProtKB-SubCell"/>
</dbReference>
<dbReference type="Proteomes" id="UP000256645">
    <property type="component" value="Unassembled WGS sequence"/>
</dbReference>
<evidence type="ECO:0000256" key="7">
    <source>
        <dbReference type="ARBA" id="ARBA00022801"/>
    </source>
</evidence>
<dbReference type="InterPro" id="IPR045053">
    <property type="entry name" value="MAN-like"/>
</dbReference>
<keyword evidence="8" id="KW-0326">Glycosidase</keyword>
<reference evidence="12 13" key="1">
    <citation type="journal article" date="2018" name="IMA Fungus">
        <title>IMA Genome-F 9: Draft genome sequence of Annulohypoxylon stygium, Aspergillus mulundensis, Berkeleyomyces basicola (syn. Thielaviopsis basicola), Ceratocystis smalleyi, two Cercospora beticola strains, Coleophoma cylindrospora, Fusarium fracticaudum, Phialophora cf. hyalina, and Morchella septimelata.</title>
        <authorList>
            <person name="Wingfield B.D."/>
            <person name="Bills G.F."/>
            <person name="Dong Y."/>
            <person name="Huang W."/>
            <person name="Nel W.J."/>
            <person name="Swalarsk-Parry B.S."/>
            <person name="Vaghefi N."/>
            <person name="Wilken P.M."/>
            <person name="An Z."/>
            <person name="de Beer Z.W."/>
            <person name="De Vos L."/>
            <person name="Chen L."/>
            <person name="Duong T.A."/>
            <person name="Gao Y."/>
            <person name="Hammerbacher A."/>
            <person name="Kikkert J.R."/>
            <person name="Li Y."/>
            <person name="Li H."/>
            <person name="Li K."/>
            <person name="Li Q."/>
            <person name="Liu X."/>
            <person name="Ma X."/>
            <person name="Naidoo K."/>
            <person name="Pethybridge S.J."/>
            <person name="Sun J."/>
            <person name="Steenkamp E.T."/>
            <person name="van der Nest M.A."/>
            <person name="van Wyk S."/>
            <person name="Wingfield M.J."/>
            <person name="Xiong C."/>
            <person name="Yue Q."/>
            <person name="Zhang X."/>
        </authorList>
    </citation>
    <scope>NUCLEOTIDE SEQUENCE [LARGE SCALE GENOMIC DNA]</scope>
    <source>
        <strain evidence="12 13">BP6252</strain>
    </source>
</reference>